<gene>
    <name evidence="1" type="ORF">Taro_054625</name>
</gene>
<dbReference type="AlphaFoldDB" id="A0A843XR21"/>
<name>A0A843XR21_COLES</name>
<comment type="caution">
    <text evidence="1">The sequence shown here is derived from an EMBL/GenBank/DDBJ whole genome shotgun (WGS) entry which is preliminary data.</text>
</comment>
<dbReference type="EMBL" id="NMUH01011257">
    <property type="protein sequence ID" value="MQM21582.1"/>
    <property type="molecule type" value="Genomic_DNA"/>
</dbReference>
<keyword evidence="2" id="KW-1185">Reference proteome</keyword>
<evidence type="ECO:0000313" key="1">
    <source>
        <dbReference type="EMBL" id="MQM21582.1"/>
    </source>
</evidence>
<organism evidence="1 2">
    <name type="scientific">Colocasia esculenta</name>
    <name type="common">Wild taro</name>
    <name type="synonym">Arum esculentum</name>
    <dbReference type="NCBI Taxonomy" id="4460"/>
    <lineage>
        <taxon>Eukaryota</taxon>
        <taxon>Viridiplantae</taxon>
        <taxon>Streptophyta</taxon>
        <taxon>Embryophyta</taxon>
        <taxon>Tracheophyta</taxon>
        <taxon>Spermatophyta</taxon>
        <taxon>Magnoliopsida</taxon>
        <taxon>Liliopsida</taxon>
        <taxon>Araceae</taxon>
        <taxon>Aroideae</taxon>
        <taxon>Colocasieae</taxon>
        <taxon>Colocasia</taxon>
    </lineage>
</organism>
<accession>A0A843XR21</accession>
<dbReference type="Proteomes" id="UP000652761">
    <property type="component" value="Unassembled WGS sequence"/>
</dbReference>
<proteinExistence type="predicted"/>
<sequence length="62" mass="7288">MFTPLETSDAELIPRTEAGLQYSSRSCSSLRKHWAQRPDFEIMRAWKPDFEIYEGVKASIFY</sequence>
<evidence type="ECO:0000313" key="2">
    <source>
        <dbReference type="Proteomes" id="UP000652761"/>
    </source>
</evidence>
<reference evidence="1" key="1">
    <citation type="submission" date="2017-07" db="EMBL/GenBank/DDBJ databases">
        <title>Taro Niue Genome Assembly and Annotation.</title>
        <authorList>
            <person name="Atibalentja N."/>
            <person name="Keating K."/>
            <person name="Fields C.J."/>
        </authorList>
    </citation>
    <scope>NUCLEOTIDE SEQUENCE</scope>
    <source>
        <strain evidence="1">Niue_2</strain>
        <tissue evidence="1">Leaf</tissue>
    </source>
</reference>
<protein>
    <submittedName>
        <fullName evidence="1">Uncharacterized protein</fullName>
    </submittedName>
</protein>